<dbReference type="PANTHER" id="PTHR43777:SF1">
    <property type="entry name" value="MOLYBDENUM COFACTOR CYTIDYLYLTRANSFERASE"/>
    <property type="match status" value="1"/>
</dbReference>
<evidence type="ECO:0000313" key="2">
    <source>
        <dbReference type="EMBL" id="HGY93899.1"/>
    </source>
</evidence>
<dbReference type="PANTHER" id="PTHR43777">
    <property type="entry name" value="MOLYBDENUM COFACTOR CYTIDYLYLTRANSFERASE"/>
    <property type="match status" value="1"/>
</dbReference>
<dbReference type="Pfam" id="PF12804">
    <property type="entry name" value="NTP_transf_3"/>
    <property type="match status" value="1"/>
</dbReference>
<proteinExistence type="predicted"/>
<keyword evidence="2" id="KW-0808">Transferase</keyword>
<accession>A0A7V5CSV8</accession>
<evidence type="ECO:0000259" key="1">
    <source>
        <dbReference type="Pfam" id="PF12804"/>
    </source>
</evidence>
<feature type="domain" description="MobA-like NTP transferase" evidence="1">
    <location>
        <begin position="9"/>
        <end position="171"/>
    </location>
</feature>
<reference evidence="2" key="1">
    <citation type="journal article" date="2020" name="mSystems">
        <title>Genome- and Community-Level Interaction Insights into Carbon Utilization and Element Cycling Functions of Hydrothermarchaeota in Hydrothermal Sediment.</title>
        <authorList>
            <person name="Zhou Z."/>
            <person name="Liu Y."/>
            <person name="Xu W."/>
            <person name="Pan J."/>
            <person name="Luo Z.H."/>
            <person name="Li M."/>
        </authorList>
    </citation>
    <scope>NUCLEOTIDE SEQUENCE [LARGE SCALE GENOMIC DNA]</scope>
    <source>
        <strain evidence="2">SpSt-855</strain>
    </source>
</reference>
<dbReference type="SUPFAM" id="SSF53448">
    <property type="entry name" value="Nucleotide-diphospho-sugar transferases"/>
    <property type="match status" value="1"/>
</dbReference>
<dbReference type="InterPro" id="IPR025877">
    <property type="entry name" value="MobA-like_NTP_Trfase"/>
</dbReference>
<dbReference type="InterPro" id="IPR029044">
    <property type="entry name" value="Nucleotide-diphossugar_trans"/>
</dbReference>
<organism evidence="2">
    <name type="scientific">Acidobacterium capsulatum</name>
    <dbReference type="NCBI Taxonomy" id="33075"/>
    <lineage>
        <taxon>Bacteria</taxon>
        <taxon>Pseudomonadati</taxon>
        <taxon>Acidobacteriota</taxon>
        <taxon>Terriglobia</taxon>
        <taxon>Terriglobales</taxon>
        <taxon>Acidobacteriaceae</taxon>
        <taxon>Acidobacterium</taxon>
    </lineage>
</organism>
<dbReference type="EMBL" id="DTKL01000020">
    <property type="protein sequence ID" value="HGY93899.1"/>
    <property type="molecule type" value="Genomic_DNA"/>
</dbReference>
<name>A0A7V5CSV8_9BACT</name>
<comment type="caution">
    <text evidence="2">The sequence shown here is derived from an EMBL/GenBank/DDBJ whole genome shotgun (WGS) entry which is preliminary data.</text>
</comment>
<dbReference type="AlphaFoldDB" id="A0A7V5CSV8"/>
<gene>
    <name evidence="2" type="ORF">ENW50_04310</name>
</gene>
<dbReference type="CDD" id="cd04182">
    <property type="entry name" value="GT_2_like_f"/>
    <property type="match status" value="1"/>
</dbReference>
<sequence>MPSSTPGAAILLAAGSSSRLGQPKQLVRHQGQSLLRRTASLALASGASPVIVVLGNSAPQLRPELEGLSVSVVENPDWATGMASSLRCGLAQLLRQAPAAPAALLLVCDQPHLQAVHLRQLWQQYQASNQVVAAQQADGHPGVPAIFPACCFPQLAALQGDQGARALLRQLPPSELQTISMPEALADLDTPADLARLRAQNDKGPE</sequence>
<dbReference type="GO" id="GO:0016779">
    <property type="term" value="F:nucleotidyltransferase activity"/>
    <property type="evidence" value="ECO:0007669"/>
    <property type="project" value="UniProtKB-ARBA"/>
</dbReference>
<dbReference type="Gene3D" id="3.90.550.10">
    <property type="entry name" value="Spore Coat Polysaccharide Biosynthesis Protein SpsA, Chain A"/>
    <property type="match status" value="1"/>
</dbReference>
<protein>
    <submittedName>
        <fullName evidence="2">Nucleotidyltransferase family protein</fullName>
    </submittedName>
</protein>